<proteinExistence type="predicted"/>
<keyword evidence="1" id="KW-0472">Membrane</keyword>
<dbReference type="RefSeq" id="WP_193517757.1">
    <property type="nucleotide sequence ID" value="NZ_BMXL01000007.1"/>
</dbReference>
<dbReference type="Proteomes" id="UP000654947">
    <property type="component" value="Unassembled WGS sequence"/>
</dbReference>
<evidence type="ECO:0000313" key="2">
    <source>
        <dbReference type="EMBL" id="GHD23390.1"/>
    </source>
</evidence>
<protein>
    <submittedName>
        <fullName evidence="2">Uncharacterized protein</fullName>
    </submittedName>
</protein>
<organism evidence="2 3">
    <name type="scientific">Nocardiopsis kunsanensis</name>
    <dbReference type="NCBI Taxonomy" id="141693"/>
    <lineage>
        <taxon>Bacteria</taxon>
        <taxon>Bacillati</taxon>
        <taxon>Actinomycetota</taxon>
        <taxon>Actinomycetes</taxon>
        <taxon>Streptosporangiales</taxon>
        <taxon>Nocardiopsidaceae</taxon>
        <taxon>Nocardiopsis</taxon>
    </lineage>
</organism>
<evidence type="ECO:0000313" key="3">
    <source>
        <dbReference type="Proteomes" id="UP000654947"/>
    </source>
</evidence>
<dbReference type="EMBL" id="BMXL01000007">
    <property type="protein sequence ID" value="GHD23390.1"/>
    <property type="molecule type" value="Genomic_DNA"/>
</dbReference>
<evidence type="ECO:0000256" key="1">
    <source>
        <dbReference type="SAM" id="Phobius"/>
    </source>
</evidence>
<name>A0A919CGR8_9ACTN</name>
<keyword evidence="1" id="KW-1133">Transmembrane helix</keyword>
<accession>A0A919CGR8</accession>
<feature type="transmembrane region" description="Helical" evidence="1">
    <location>
        <begin position="45"/>
        <end position="66"/>
    </location>
</feature>
<gene>
    <name evidence="2" type="ORF">GCM10007147_18560</name>
</gene>
<reference evidence="2 3" key="1">
    <citation type="journal article" date="2014" name="Int. J. Syst. Evol. Microbiol.">
        <title>Complete genome sequence of Corynebacterium casei LMG S-19264T (=DSM 44701T), isolated from a smear-ripened cheese.</title>
        <authorList>
            <consortium name="US DOE Joint Genome Institute (JGI-PGF)"/>
            <person name="Walter F."/>
            <person name="Albersmeier A."/>
            <person name="Kalinowski J."/>
            <person name="Ruckert C."/>
        </authorList>
    </citation>
    <scope>NUCLEOTIDE SEQUENCE [LARGE SCALE GENOMIC DNA]</scope>
    <source>
        <strain evidence="2 3">KCTC 19473</strain>
    </source>
</reference>
<feature type="transmembrane region" description="Helical" evidence="1">
    <location>
        <begin position="20"/>
        <end position="39"/>
    </location>
</feature>
<sequence length="90" mass="9634">MLTMINRIIHGAHHMPASAALLRTATLLFGVFVASYTLAESAPTWMAALAAIIVLVSAFLSCMEMYEAAVSCEKHTDDEDNDQTGFGEAA</sequence>
<dbReference type="AlphaFoldDB" id="A0A919CGR8"/>
<comment type="caution">
    <text evidence="2">The sequence shown here is derived from an EMBL/GenBank/DDBJ whole genome shotgun (WGS) entry which is preliminary data.</text>
</comment>
<keyword evidence="1" id="KW-0812">Transmembrane</keyword>
<keyword evidence="3" id="KW-1185">Reference proteome</keyword>